<keyword evidence="2" id="KW-1185">Reference proteome</keyword>
<dbReference type="EMBL" id="LWLN01000003">
    <property type="protein sequence ID" value="OLZ39089.1"/>
    <property type="molecule type" value="Genomic_DNA"/>
</dbReference>
<protein>
    <submittedName>
        <fullName evidence="1">Uncharacterized protein</fullName>
    </submittedName>
</protein>
<evidence type="ECO:0000313" key="1">
    <source>
        <dbReference type="EMBL" id="OLZ39089.1"/>
    </source>
</evidence>
<reference evidence="2" key="1">
    <citation type="submission" date="2016-04" db="EMBL/GenBank/DDBJ databases">
        <authorList>
            <person name="Chen S.-C."/>
            <person name="Lai M.-C."/>
        </authorList>
    </citation>
    <scope>NUCLEOTIDE SEQUENCE [LARGE SCALE GENOMIC DNA]</scope>
    <source>
        <strain evidence="2">AB14</strain>
    </source>
</reference>
<organism evidence="1 2">
    <name type="scientific">Natrinema saccharevitans</name>
    <dbReference type="NCBI Taxonomy" id="301967"/>
    <lineage>
        <taxon>Archaea</taxon>
        <taxon>Methanobacteriati</taxon>
        <taxon>Methanobacteriota</taxon>
        <taxon>Stenosarchaea group</taxon>
        <taxon>Halobacteria</taxon>
        <taxon>Halobacteriales</taxon>
        <taxon>Natrialbaceae</taxon>
        <taxon>Natrinema</taxon>
    </lineage>
</organism>
<accession>A0A1S8ARE1</accession>
<dbReference type="Proteomes" id="UP000189370">
    <property type="component" value="Unassembled WGS sequence"/>
</dbReference>
<dbReference type="OrthoDB" id="351066at2157"/>
<gene>
    <name evidence="1" type="ORF">A6E15_19185</name>
</gene>
<comment type="caution">
    <text evidence="1">The sequence shown here is derived from an EMBL/GenBank/DDBJ whole genome shotgun (WGS) entry which is preliminary data.</text>
</comment>
<sequence>MAADSEDRRVTQRANYLARATDLRKSEARAVAWSERGYANSTIGRKLDTSKSTAKGWLERAMAQYGLEIAEVLPPAQLEPPLSEPSYEPVDETYLDELQSRADKQRWAECVERNADSLPAEWVADVMERLEQEGYVSVGD</sequence>
<dbReference type="AlphaFoldDB" id="A0A1S8ARE1"/>
<dbReference type="RefSeq" id="WP_076148825.1">
    <property type="nucleotide sequence ID" value="NZ_LWLN01000003.1"/>
</dbReference>
<proteinExistence type="predicted"/>
<name>A0A1S8ARE1_9EURY</name>
<evidence type="ECO:0000313" key="2">
    <source>
        <dbReference type="Proteomes" id="UP000189370"/>
    </source>
</evidence>